<dbReference type="AlphaFoldDB" id="A0A3G8JGA3"/>
<keyword evidence="2" id="KW-1185">Reference proteome</keyword>
<protein>
    <submittedName>
        <fullName evidence="1">Uncharacterized protein</fullName>
    </submittedName>
</protein>
<evidence type="ECO:0000313" key="2">
    <source>
        <dbReference type="Proteomes" id="UP000271469"/>
    </source>
</evidence>
<proteinExistence type="predicted"/>
<accession>A0A3G8JGA3</accession>
<sequence>MRPEDFSAAEWAAAITGYAAQRCTDCNHMSAHHSDIGNCELCDCPCFEEAGGVS</sequence>
<name>A0A3G8JGA3_9ACTN</name>
<evidence type="ECO:0000313" key="1">
    <source>
        <dbReference type="EMBL" id="AZG43469.1"/>
    </source>
</evidence>
<gene>
    <name evidence="1" type="ORF">D7316_00034</name>
</gene>
<dbReference type="Proteomes" id="UP000271469">
    <property type="component" value="Chromosome"/>
</dbReference>
<dbReference type="KEGG" id="gom:D7316_00034"/>
<organism evidence="1 2">
    <name type="scientific">Gordonia insulae</name>
    <dbReference type="NCBI Taxonomy" id="2420509"/>
    <lineage>
        <taxon>Bacteria</taxon>
        <taxon>Bacillati</taxon>
        <taxon>Actinomycetota</taxon>
        <taxon>Actinomycetes</taxon>
        <taxon>Mycobacteriales</taxon>
        <taxon>Gordoniaceae</taxon>
        <taxon>Gordonia</taxon>
    </lineage>
</organism>
<reference evidence="1 2" key="1">
    <citation type="submission" date="2018-11" db="EMBL/GenBank/DDBJ databases">
        <title>Gordonia insulae sp. nov., isolated from an island soil.</title>
        <authorList>
            <person name="Kim Y.S."/>
            <person name="Kim S.B."/>
        </authorList>
    </citation>
    <scope>NUCLEOTIDE SEQUENCE [LARGE SCALE GENOMIC DNA]</scope>
    <source>
        <strain evidence="1 2">MMS17-SY073</strain>
    </source>
</reference>
<dbReference type="EMBL" id="CP033972">
    <property type="protein sequence ID" value="AZG43469.1"/>
    <property type="molecule type" value="Genomic_DNA"/>
</dbReference>